<evidence type="ECO:0000313" key="10">
    <source>
        <dbReference type="EMBL" id="CCU75309.1"/>
    </source>
</evidence>
<dbReference type="GO" id="GO:0046514">
    <property type="term" value="P:ceramide catabolic process"/>
    <property type="evidence" value="ECO:0007669"/>
    <property type="project" value="TreeGrafter"/>
</dbReference>
<dbReference type="FunCoup" id="N1J7H7">
    <property type="interactions" value="544"/>
</dbReference>
<evidence type="ECO:0000256" key="6">
    <source>
        <dbReference type="ARBA" id="ARBA00023136"/>
    </source>
</evidence>
<keyword evidence="5 9" id="KW-1133">Transmembrane helix</keyword>
<accession>N1J7H7</accession>
<evidence type="ECO:0000256" key="2">
    <source>
        <dbReference type="ARBA" id="ARBA00009780"/>
    </source>
</evidence>
<proteinExistence type="inferred from homology"/>
<name>N1J7H7_BLUG1</name>
<dbReference type="GO" id="GO:0005789">
    <property type="term" value="C:endoplasmic reticulum membrane"/>
    <property type="evidence" value="ECO:0007669"/>
    <property type="project" value="TreeGrafter"/>
</dbReference>
<comment type="caution">
    <text evidence="10">The sequence shown here is derived from an EMBL/GenBank/DDBJ whole genome shotgun (WGS) entry which is preliminary data.</text>
</comment>
<comment type="similarity">
    <text evidence="2">Belongs to the alkaline ceramidase family.</text>
</comment>
<evidence type="ECO:0000256" key="9">
    <source>
        <dbReference type="SAM" id="Phobius"/>
    </source>
</evidence>
<protein>
    <submittedName>
        <fullName evidence="10">Alkaline dihydroceramidase</fullName>
    </submittedName>
</protein>
<evidence type="ECO:0000256" key="5">
    <source>
        <dbReference type="ARBA" id="ARBA00022989"/>
    </source>
</evidence>
<feature type="binding site" evidence="8">
    <location>
        <position position="90"/>
    </location>
    <ligand>
        <name>Zn(2+)</name>
        <dbReference type="ChEBI" id="CHEBI:29105"/>
        <note>catalytic</note>
    </ligand>
</feature>
<feature type="transmembrane region" description="Helical" evidence="9">
    <location>
        <begin position="69"/>
        <end position="89"/>
    </location>
</feature>
<keyword evidence="6 9" id="KW-0472">Membrane</keyword>
<dbReference type="STRING" id="546991.N1J7H7"/>
<feature type="binding site" evidence="8">
    <location>
        <position position="263"/>
    </location>
    <ligand>
        <name>Zn(2+)</name>
        <dbReference type="ChEBI" id="CHEBI:29105"/>
        <note>catalytic</note>
    </ligand>
</feature>
<keyword evidence="8" id="KW-0862">Zinc</keyword>
<evidence type="ECO:0000256" key="1">
    <source>
        <dbReference type="ARBA" id="ARBA00004141"/>
    </source>
</evidence>
<keyword evidence="3 9" id="KW-0812">Transmembrane</keyword>
<dbReference type="InterPro" id="IPR008901">
    <property type="entry name" value="ACER"/>
</dbReference>
<gene>
    <name evidence="10" type="ORF">BGHDH14_bgh00384</name>
</gene>
<dbReference type="GO" id="GO:0016811">
    <property type="term" value="F:hydrolase activity, acting on carbon-nitrogen (but not peptide) bonds, in linear amides"/>
    <property type="evidence" value="ECO:0007669"/>
    <property type="project" value="InterPro"/>
</dbReference>
<dbReference type="InParanoid" id="N1J7H7"/>
<feature type="binding site" evidence="8">
    <location>
        <position position="267"/>
    </location>
    <ligand>
        <name>Zn(2+)</name>
        <dbReference type="ChEBI" id="CHEBI:29105"/>
        <note>catalytic</note>
    </ligand>
</feature>
<dbReference type="Pfam" id="PF05875">
    <property type="entry name" value="Ceramidase"/>
    <property type="match status" value="1"/>
</dbReference>
<dbReference type="Proteomes" id="UP000015441">
    <property type="component" value="Unassembled WGS sequence"/>
</dbReference>
<dbReference type="EMBL" id="CAUH01001192">
    <property type="protein sequence ID" value="CCU75309.1"/>
    <property type="molecule type" value="Genomic_DNA"/>
</dbReference>
<feature type="binding site" evidence="7">
    <location>
        <position position="42"/>
    </location>
    <ligand>
        <name>Ca(2+)</name>
        <dbReference type="ChEBI" id="CHEBI:29108"/>
    </ligand>
</feature>
<sequence>MGISLPAYNYPPARPGDGVWGPVTSTINWCEEDYYATIYSAEIVNTLTNILFIILGVKGLRNCIKYKHDNVFAVAFSGYMLVGIGSFAFHTTLKCMNSNLIIRFKQRCDLIYATDSMQLVDELSMIYTTCIMCYATFSYAKSRLYRQLLGFYPTFHQNAFAVLITVVLLRSMYIMEFEVRPSMQKLHSEKMQNKMVEEKIPRGAWRKPSDLSIVNEMWLMVSLGLSIFLAGFGIWALDNVYCSTLLRWRHEIGLPWGLLLEGHGWWHLMTGVGSYFYLTWGVWLRYCLMKQHNNFVLYWPSVFFSLPEVLPLLVAENKAAPKKYLETIKQRSQMFANKNSRDEKKST</sequence>
<keyword evidence="7" id="KW-0106">Calcium</keyword>
<dbReference type="PANTHER" id="PTHR46187:SF3">
    <property type="entry name" value="ALKALINE CERAMIDASE 3"/>
    <property type="match status" value="1"/>
</dbReference>
<dbReference type="GO" id="GO:0046872">
    <property type="term" value="F:metal ion binding"/>
    <property type="evidence" value="ECO:0007669"/>
    <property type="project" value="UniProtKB-KW"/>
</dbReference>
<reference evidence="10 11" key="1">
    <citation type="journal article" date="2010" name="Science">
        <title>Genome expansion and gene loss in powdery mildew fungi reveal tradeoffs in extreme parasitism.</title>
        <authorList>
            <person name="Spanu P.D."/>
            <person name="Abbott J.C."/>
            <person name="Amselem J."/>
            <person name="Burgis T.A."/>
            <person name="Soanes D.M."/>
            <person name="Stueber K."/>
            <person name="Ver Loren van Themaat E."/>
            <person name="Brown J.K.M."/>
            <person name="Butcher S.A."/>
            <person name="Gurr S.J."/>
            <person name="Lebrun M.-H."/>
            <person name="Ridout C.J."/>
            <person name="Schulze-Lefert P."/>
            <person name="Talbot N.J."/>
            <person name="Ahmadinejad N."/>
            <person name="Ametz C."/>
            <person name="Barton G.R."/>
            <person name="Benjdia M."/>
            <person name="Bidzinski P."/>
            <person name="Bindschedler L.V."/>
            <person name="Both M."/>
            <person name="Brewer M.T."/>
            <person name="Cadle-Davidson L."/>
            <person name="Cadle-Davidson M.M."/>
            <person name="Collemare J."/>
            <person name="Cramer R."/>
            <person name="Frenkel O."/>
            <person name="Godfrey D."/>
            <person name="Harriman J."/>
            <person name="Hoede C."/>
            <person name="King B.C."/>
            <person name="Klages S."/>
            <person name="Kleemann J."/>
            <person name="Knoll D."/>
            <person name="Koti P.S."/>
            <person name="Kreplak J."/>
            <person name="Lopez-Ruiz F.J."/>
            <person name="Lu X."/>
            <person name="Maekawa T."/>
            <person name="Mahanil S."/>
            <person name="Micali C."/>
            <person name="Milgroom M.G."/>
            <person name="Montana G."/>
            <person name="Noir S."/>
            <person name="O'Connell R.J."/>
            <person name="Oberhaensli S."/>
            <person name="Parlange F."/>
            <person name="Pedersen C."/>
            <person name="Quesneville H."/>
            <person name="Reinhardt R."/>
            <person name="Rott M."/>
            <person name="Sacristan S."/>
            <person name="Schmidt S.M."/>
            <person name="Schoen M."/>
            <person name="Skamnioti P."/>
            <person name="Sommer H."/>
            <person name="Stephens A."/>
            <person name="Takahara H."/>
            <person name="Thordal-Christensen H."/>
            <person name="Vigouroux M."/>
            <person name="Wessling R."/>
            <person name="Wicker T."/>
            <person name="Panstruga R."/>
        </authorList>
    </citation>
    <scope>NUCLEOTIDE SEQUENCE [LARGE SCALE GENOMIC DNA]</scope>
    <source>
        <strain evidence="10">DH14</strain>
    </source>
</reference>
<feature type="transmembrane region" description="Helical" evidence="9">
    <location>
        <begin position="217"/>
        <end position="237"/>
    </location>
</feature>
<keyword evidence="4" id="KW-0378">Hydrolase</keyword>
<keyword evidence="11" id="KW-1185">Reference proteome</keyword>
<dbReference type="GO" id="GO:0046513">
    <property type="term" value="P:ceramide biosynthetic process"/>
    <property type="evidence" value="ECO:0007669"/>
    <property type="project" value="TreeGrafter"/>
</dbReference>
<evidence type="ECO:0000256" key="3">
    <source>
        <dbReference type="ARBA" id="ARBA00022692"/>
    </source>
</evidence>
<dbReference type="eggNOG" id="KOG2329">
    <property type="taxonomic scope" value="Eukaryota"/>
</dbReference>
<comment type="cofactor">
    <cofactor evidence="8">
        <name>Zn(2+)</name>
        <dbReference type="ChEBI" id="CHEBI:29105"/>
    </cofactor>
</comment>
<feature type="binding site" evidence="7">
    <location>
        <position position="31"/>
    </location>
    <ligand>
        <name>Ca(2+)</name>
        <dbReference type="ChEBI" id="CHEBI:29108"/>
    </ligand>
</feature>
<comment type="subcellular location">
    <subcellularLocation>
        <location evidence="1">Membrane</location>
        <topology evidence="1">Multi-pass membrane protein</topology>
    </subcellularLocation>
</comment>
<dbReference type="PANTHER" id="PTHR46187">
    <property type="entry name" value="ALKALINE CERAMIDASE 3"/>
    <property type="match status" value="1"/>
</dbReference>
<dbReference type="OrthoDB" id="187171at2759"/>
<evidence type="ECO:0000256" key="8">
    <source>
        <dbReference type="PIRSR" id="PIRSR608901-2"/>
    </source>
</evidence>
<evidence type="ECO:0000256" key="4">
    <source>
        <dbReference type="ARBA" id="ARBA00022801"/>
    </source>
</evidence>
<evidence type="ECO:0000256" key="7">
    <source>
        <dbReference type="PIRSR" id="PIRSR608901-1"/>
    </source>
</evidence>
<feature type="transmembrane region" description="Helical" evidence="9">
    <location>
        <begin position="34"/>
        <end position="57"/>
    </location>
</feature>
<evidence type="ECO:0000313" key="11">
    <source>
        <dbReference type="Proteomes" id="UP000015441"/>
    </source>
</evidence>
<organism evidence="10 11">
    <name type="scientific">Blumeria graminis f. sp. hordei (strain DH14)</name>
    <name type="common">Barley powdery mildew</name>
    <name type="synonym">Oidium monilioides f. sp. hordei</name>
    <dbReference type="NCBI Taxonomy" id="546991"/>
    <lineage>
        <taxon>Eukaryota</taxon>
        <taxon>Fungi</taxon>
        <taxon>Dikarya</taxon>
        <taxon>Ascomycota</taxon>
        <taxon>Pezizomycotina</taxon>
        <taxon>Leotiomycetes</taxon>
        <taxon>Erysiphales</taxon>
        <taxon>Erysiphaceae</taxon>
        <taxon>Blumeria</taxon>
        <taxon>Blumeria hordei</taxon>
    </lineage>
</organism>
<dbReference type="HOGENOM" id="CLU_063293_2_0_1"/>
<dbReference type="AlphaFoldDB" id="N1J7H7"/>
<keyword evidence="7" id="KW-0479">Metal-binding</keyword>
<feature type="transmembrane region" description="Helical" evidence="9">
    <location>
        <begin position="264"/>
        <end position="283"/>
    </location>
</feature>
<feature type="transmembrane region" description="Helical" evidence="9">
    <location>
        <begin position="155"/>
        <end position="175"/>
    </location>
</feature>
<feature type="binding site" evidence="7">
    <location>
        <position position="29"/>
    </location>
    <ligand>
        <name>Ca(2+)</name>
        <dbReference type="ChEBI" id="CHEBI:29108"/>
    </ligand>
</feature>